<evidence type="ECO:0008006" key="4">
    <source>
        <dbReference type="Google" id="ProtNLM"/>
    </source>
</evidence>
<feature type="transmembrane region" description="Helical" evidence="1">
    <location>
        <begin position="140"/>
        <end position="171"/>
    </location>
</feature>
<dbReference type="AlphaFoldDB" id="A0A2U1S9T7"/>
<keyword evidence="1" id="KW-1133">Transmembrane helix</keyword>
<feature type="transmembrane region" description="Helical" evidence="1">
    <location>
        <begin position="230"/>
        <end position="252"/>
    </location>
</feature>
<evidence type="ECO:0000313" key="3">
    <source>
        <dbReference type="Proteomes" id="UP000245577"/>
    </source>
</evidence>
<dbReference type="RefSeq" id="WP_116668845.1">
    <property type="nucleotide sequence ID" value="NZ_JALEWY010000007.1"/>
</dbReference>
<comment type="caution">
    <text evidence="2">The sequence shown here is derived from an EMBL/GenBank/DDBJ whole genome shotgun (WGS) entry which is preliminary data.</text>
</comment>
<dbReference type="Pfam" id="PF13197">
    <property type="entry name" value="DUF4013"/>
    <property type="match status" value="1"/>
</dbReference>
<feature type="transmembrane region" description="Helical" evidence="1">
    <location>
        <begin position="201"/>
        <end position="224"/>
    </location>
</feature>
<dbReference type="Proteomes" id="UP000245577">
    <property type="component" value="Unassembled WGS sequence"/>
</dbReference>
<name>A0A2U1S9T7_9EURY</name>
<organism evidence="2 3">
    <name type="scientific">Methanobrevibacter woesei</name>
    <dbReference type="NCBI Taxonomy" id="190976"/>
    <lineage>
        <taxon>Archaea</taxon>
        <taxon>Methanobacteriati</taxon>
        <taxon>Methanobacteriota</taxon>
        <taxon>Methanomada group</taxon>
        <taxon>Methanobacteria</taxon>
        <taxon>Methanobacteriales</taxon>
        <taxon>Methanobacteriaceae</taxon>
        <taxon>Methanobrevibacter</taxon>
    </lineage>
</organism>
<evidence type="ECO:0000256" key="1">
    <source>
        <dbReference type="SAM" id="Phobius"/>
    </source>
</evidence>
<evidence type="ECO:0000313" key="2">
    <source>
        <dbReference type="EMBL" id="PWB87229.1"/>
    </source>
</evidence>
<proteinExistence type="predicted"/>
<accession>A0A2U1S9T7</accession>
<dbReference type="EMBL" id="MZGU01000001">
    <property type="protein sequence ID" value="PWB87229.1"/>
    <property type="molecule type" value="Genomic_DNA"/>
</dbReference>
<keyword evidence="3" id="KW-1185">Reference proteome</keyword>
<dbReference type="OrthoDB" id="82620at2157"/>
<keyword evidence="1" id="KW-0812">Transmembrane</keyword>
<feature type="transmembrane region" description="Helical" evidence="1">
    <location>
        <begin position="95"/>
        <end position="120"/>
    </location>
</feature>
<feature type="transmembrane region" description="Helical" evidence="1">
    <location>
        <begin position="21"/>
        <end position="41"/>
    </location>
</feature>
<reference evidence="2 3" key="1">
    <citation type="submission" date="2017-03" db="EMBL/GenBank/DDBJ databases">
        <title>Genome sequence of Methanobrevibacter wosei.</title>
        <authorList>
            <person name="Poehlein A."/>
            <person name="Seedorf H."/>
            <person name="Daniel R."/>
        </authorList>
    </citation>
    <scope>NUCLEOTIDE SEQUENCE [LARGE SCALE GENOMIC DNA]</scope>
    <source>
        <strain evidence="2 3">DSM 11979</strain>
    </source>
</reference>
<gene>
    <name evidence="2" type="ORF">MBBWO_00070</name>
</gene>
<keyword evidence="1" id="KW-0472">Membrane</keyword>
<protein>
    <recommendedName>
        <fullName evidence="4">DUF4013 domain-containing protein</fullName>
    </recommendedName>
</protein>
<feature type="transmembrane region" description="Helical" evidence="1">
    <location>
        <begin position="47"/>
        <end position="67"/>
    </location>
</feature>
<sequence length="255" mass="27942">MSISSIFNDALRYPLNNVSKWIILGIIVIIASISYLLVMFGVTDGTIQAVASLINFIVMFIVVGYTLSITRDTIHGYDELPAFDIIKNFIDGIKAAVLSFIYMIIPTIIFFILLFATGAVNAFSQAVEVSMAGGALSSDLAFNLIGSIGLTFIISLIIYIIFMLFATIAYCRLADTGSFSQGFSFSGIMDDIKRIGVGSYIVWWIVLAIIIVILLLIAMFVAIIPYIGYLISLLFISSFVYIFSARATGLIYSNN</sequence>
<dbReference type="InterPro" id="IPR025098">
    <property type="entry name" value="DUF4013"/>
</dbReference>